<comment type="caution">
    <text evidence="2">The sequence shown here is derived from an EMBL/GenBank/DDBJ whole genome shotgun (WGS) entry which is preliminary data.</text>
</comment>
<evidence type="ECO:0000313" key="2">
    <source>
        <dbReference type="EMBL" id="KAJ7193709.1"/>
    </source>
</evidence>
<keyword evidence="3" id="KW-1185">Reference proteome</keyword>
<feature type="region of interest" description="Disordered" evidence="1">
    <location>
        <begin position="1"/>
        <end position="56"/>
    </location>
</feature>
<dbReference type="AlphaFoldDB" id="A0AAD6USQ2"/>
<reference evidence="2" key="1">
    <citation type="submission" date="2023-03" db="EMBL/GenBank/DDBJ databases">
        <title>Massive genome expansion in bonnet fungi (Mycena s.s.) driven by repeated elements and novel gene families across ecological guilds.</title>
        <authorList>
            <consortium name="Lawrence Berkeley National Laboratory"/>
            <person name="Harder C.B."/>
            <person name="Miyauchi S."/>
            <person name="Viragh M."/>
            <person name="Kuo A."/>
            <person name="Thoen E."/>
            <person name="Andreopoulos B."/>
            <person name="Lu D."/>
            <person name="Skrede I."/>
            <person name="Drula E."/>
            <person name="Henrissat B."/>
            <person name="Morin E."/>
            <person name="Kohler A."/>
            <person name="Barry K."/>
            <person name="LaButti K."/>
            <person name="Morin E."/>
            <person name="Salamov A."/>
            <person name="Lipzen A."/>
            <person name="Mereny Z."/>
            <person name="Hegedus B."/>
            <person name="Baldrian P."/>
            <person name="Stursova M."/>
            <person name="Weitz H."/>
            <person name="Taylor A."/>
            <person name="Grigoriev I.V."/>
            <person name="Nagy L.G."/>
            <person name="Martin F."/>
            <person name="Kauserud H."/>
        </authorList>
    </citation>
    <scope>NUCLEOTIDE SEQUENCE</scope>
    <source>
        <strain evidence="2">9144</strain>
    </source>
</reference>
<gene>
    <name evidence="2" type="ORF">GGX14DRAFT_588031</name>
</gene>
<dbReference type="EMBL" id="JARJCW010000105">
    <property type="protein sequence ID" value="KAJ7193709.1"/>
    <property type="molecule type" value="Genomic_DNA"/>
</dbReference>
<accession>A0AAD6USQ2</accession>
<evidence type="ECO:0000313" key="3">
    <source>
        <dbReference type="Proteomes" id="UP001219525"/>
    </source>
</evidence>
<proteinExistence type="predicted"/>
<sequence length="225" mass="24885">MSIEKLMKPELTREDGSVHRYGKRPLEANEVLGKEDRGRDGGEDSGPATMNSMRNDSRTYFRQNLTDSAHARHGGQEQDARSSVAHAYRCRALPVRFPPDARCHPFTGPCFLPLATHFSQTVRCTVLAARSSPHPPSAGNWHLPAPSPARLMPVTIRARVEQPPALLLAVHWSLAVACFLLHRALSLTTTPAPSYLPSAACSLLPPWSLLAKTRPPLRKRAWCYV</sequence>
<organism evidence="2 3">
    <name type="scientific">Mycena pura</name>
    <dbReference type="NCBI Taxonomy" id="153505"/>
    <lineage>
        <taxon>Eukaryota</taxon>
        <taxon>Fungi</taxon>
        <taxon>Dikarya</taxon>
        <taxon>Basidiomycota</taxon>
        <taxon>Agaricomycotina</taxon>
        <taxon>Agaricomycetes</taxon>
        <taxon>Agaricomycetidae</taxon>
        <taxon>Agaricales</taxon>
        <taxon>Marasmiineae</taxon>
        <taxon>Mycenaceae</taxon>
        <taxon>Mycena</taxon>
    </lineage>
</organism>
<evidence type="ECO:0000256" key="1">
    <source>
        <dbReference type="SAM" id="MobiDB-lite"/>
    </source>
</evidence>
<feature type="compositionally biased region" description="Basic and acidic residues" evidence="1">
    <location>
        <begin position="1"/>
        <end position="42"/>
    </location>
</feature>
<protein>
    <submittedName>
        <fullName evidence="2">Uncharacterized protein</fullName>
    </submittedName>
</protein>
<name>A0AAD6USQ2_9AGAR</name>
<dbReference type="Proteomes" id="UP001219525">
    <property type="component" value="Unassembled WGS sequence"/>
</dbReference>